<comment type="pathway">
    <text evidence="11">Cell wall biogenesis; peptidoglycan biosynthesis.</text>
</comment>
<dbReference type="NCBIfam" id="TIGR02070">
    <property type="entry name" value="mono_pep_trsgly"/>
    <property type="match status" value="1"/>
</dbReference>
<dbReference type="EMBL" id="QOCE01000033">
    <property type="protein sequence ID" value="RBW54016.1"/>
    <property type="molecule type" value="Genomic_DNA"/>
</dbReference>
<comment type="caution">
    <text evidence="13">The sequence shown here is derived from an EMBL/GenBank/DDBJ whole genome shotgun (WGS) entry which is preliminary data.</text>
</comment>
<dbReference type="SUPFAM" id="SSF53955">
    <property type="entry name" value="Lysozyme-like"/>
    <property type="match status" value="1"/>
</dbReference>
<keyword evidence="4 11" id="KW-0808">Transferase</keyword>
<feature type="domain" description="Glycosyl transferase family 51" evidence="12">
    <location>
        <begin position="69"/>
        <end position="228"/>
    </location>
</feature>
<accession>A0A366WWZ1</accession>
<dbReference type="Proteomes" id="UP000252706">
    <property type="component" value="Unassembled WGS sequence"/>
</dbReference>
<reference evidence="13 14" key="1">
    <citation type="submission" date="2018-07" db="EMBL/GenBank/DDBJ databases">
        <title>Modular assembly of carbohydrate-degrading microbial communities in the ocean.</title>
        <authorList>
            <person name="Enke T.N."/>
            <person name="Datta M.S."/>
            <person name="Schwartzman J.A."/>
            <person name="Cermak N."/>
            <person name="Schmitz D.A."/>
            <person name="Barrere J."/>
            <person name="Cordero O.X."/>
        </authorList>
    </citation>
    <scope>NUCLEOTIDE SEQUENCE [LARGE SCALE GENOMIC DNA]</scope>
    <source>
        <strain evidence="13 14">C3M10</strain>
    </source>
</reference>
<feature type="transmembrane region" description="Helical" evidence="11">
    <location>
        <begin position="21"/>
        <end position="49"/>
    </location>
</feature>
<sequence>MARKAVRKKQAKKTKPSKKAFRPMAWVGFIALRATTILIVLITVTIVLFRFVNPPTTYTMWSEGQRLGSVKQDWVDFDEIAPVMARSVVAAEDANFCLHWGLDVNAIRAALEEGSRRGASTLSQQVAKNVFLWQNRSWIRKALETGLTLGIETMWSKQRILEVYLNVAEMDEGVFGVQVAAQHYFGVSADKLTAVQSARLAAVLPSPKSRSAAKPTAKLRKRSASILDGAATIRADGRAKCFED</sequence>
<evidence type="ECO:0000256" key="10">
    <source>
        <dbReference type="ARBA" id="ARBA00023316"/>
    </source>
</evidence>
<keyword evidence="6 11" id="KW-0133">Cell shape</keyword>
<keyword evidence="10 11" id="KW-0961">Cell wall biogenesis/degradation</keyword>
<dbReference type="GO" id="GO:0008360">
    <property type="term" value="P:regulation of cell shape"/>
    <property type="evidence" value="ECO:0007669"/>
    <property type="project" value="UniProtKB-KW"/>
</dbReference>
<dbReference type="HAMAP" id="MF_00766">
    <property type="entry name" value="PGT_MtgA"/>
    <property type="match status" value="1"/>
</dbReference>
<dbReference type="AlphaFoldDB" id="A0A366WWZ1"/>
<evidence type="ECO:0000256" key="11">
    <source>
        <dbReference type="HAMAP-Rule" id="MF_00766"/>
    </source>
</evidence>
<proteinExistence type="inferred from homology"/>
<dbReference type="UniPathway" id="UPA00219"/>
<comment type="subcellular location">
    <subcellularLocation>
        <location evidence="11">Cell inner membrane</location>
        <topology evidence="11">Single-pass membrane protein</topology>
    </subcellularLocation>
</comment>
<comment type="catalytic activity">
    <reaction evidence="11">
        <text>[GlcNAc-(1-&gt;4)-Mur2Ac(oyl-L-Ala-gamma-D-Glu-L-Lys-D-Ala-D-Ala)](n)-di-trans,octa-cis-undecaprenyl diphosphate + beta-D-GlcNAc-(1-&gt;4)-Mur2Ac(oyl-L-Ala-gamma-D-Glu-L-Lys-D-Ala-D-Ala)-di-trans,octa-cis-undecaprenyl diphosphate = [GlcNAc-(1-&gt;4)-Mur2Ac(oyl-L-Ala-gamma-D-Glu-L-Lys-D-Ala-D-Ala)](n+1)-di-trans,octa-cis-undecaprenyl diphosphate + di-trans,octa-cis-undecaprenyl diphosphate + H(+)</text>
        <dbReference type="Rhea" id="RHEA:23708"/>
        <dbReference type="Rhea" id="RHEA-COMP:9602"/>
        <dbReference type="Rhea" id="RHEA-COMP:9603"/>
        <dbReference type="ChEBI" id="CHEBI:15378"/>
        <dbReference type="ChEBI" id="CHEBI:58405"/>
        <dbReference type="ChEBI" id="CHEBI:60033"/>
        <dbReference type="ChEBI" id="CHEBI:78435"/>
        <dbReference type="EC" id="2.4.99.28"/>
    </reaction>
</comment>
<dbReference type="GO" id="GO:0009252">
    <property type="term" value="P:peptidoglycan biosynthetic process"/>
    <property type="evidence" value="ECO:0007669"/>
    <property type="project" value="UniProtKB-UniRule"/>
</dbReference>
<dbReference type="Gene3D" id="1.10.3810.10">
    <property type="entry name" value="Biosynthetic peptidoglycan transglycosylase-like"/>
    <property type="match status" value="1"/>
</dbReference>
<keyword evidence="3 11" id="KW-0328">Glycosyltransferase</keyword>
<keyword evidence="5 11" id="KW-0812">Transmembrane</keyword>
<evidence type="ECO:0000256" key="8">
    <source>
        <dbReference type="ARBA" id="ARBA00022989"/>
    </source>
</evidence>
<dbReference type="PANTHER" id="PTHR30400">
    <property type="entry name" value="MONOFUNCTIONAL BIOSYNTHETIC PEPTIDOGLYCAN TRANSGLYCOSYLASE"/>
    <property type="match status" value="1"/>
</dbReference>
<dbReference type="InterPro" id="IPR036950">
    <property type="entry name" value="PBP_transglycosylase"/>
</dbReference>
<evidence type="ECO:0000313" key="14">
    <source>
        <dbReference type="Proteomes" id="UP000252706"/>
    </source>
</evidence>
<evidence type="ECO:0000313" key="13">
    <source>
        <dbReference type="EMBL" id="RBW54016.1"/>
    </source>
</evidence>
<name>A0A366WWZ1_9RHOB</name>
<dbReference type="InterPro" id="IPR011812">
    <property type="entry name" value="Pep_trsgly"/>
</dbReference>
<keyword evidence="2 11" id="KW-0997">Cell inner membrane</keyword>
<evidence type="ECO:0000256" key="2">
    <source>
        <dbReference type="ARBA" id="ARBA00022519"/>
    </source>
</evidence>
<keyword evidence="7 11" id="KW-0573">Peptidoglycan synthesis</keyword>
<evidence type="ECO:0000256" key="1">
    <source>
        <dbReference type="ARBA" id="ARBA00022475"/>
    </source>
</evidence>
<dbReference type="GO" id="GO:0071555">
    <property type="term" value="P:cell wall organization"/>
    <property type="evidence" value="ECO:0007669"/>
    <property type="project" value="UniProtKB-KW"/>
</dbReference>
<dbReference type="GO" id="GO:0008955">
    <property type="term" value="F:peptidoglycan glycosyltransferase activity"/>
    <property type="evidence" value="ECO:0007669"/>
    <property type="project" value="UniProtKB-UniRule"/>
</dbReference>
<evidence type="ECO:0000259" key="12">
    <source>
        <dbReference type="Pfam" id="PF00912"/>
    </source>
</evidence>
<gene>
    <name evidence="11" type="primary">mtgA</name>
    <name evidence="13" type="ORF">DS909_13385</name>
</gene>
<evidence type="ECO:0000256" key="5">
    <source>
        <dbReference type="ARBA" id="ARBA00022692"/>
    </source>
</evidence>
<dbReference type="InterPro" id="IPR023346">
    <property type="entry name" value="Lysozyme-like_dom_sf"/>
</dbReference>
<dbReference type="InterPro" id="IPR001264">
    <property type="entry name" value="Glyco_trans_51"/>
</dbReference>
<dbReference type="GO" id="GO:0009274">
    <property type="term" value="C:peptidoglycan-based cell wall"/>
    <property type="evidence" value="ECO:0007669"/>
    <property type="project" value="InterPro"/>
</dbReference>
<dbReference type="OrthoDB" id="9766909at2"/>
<evidence type="ECO:0000256" key="6">
    <source>
        <dbReference type="ARBA" id="ARBA00022960"/>
    </source>
</evidence>
<dbReference type="PANTHER" id="PTHR30400:SF0">
    <property type="entry name" value="BIOSYNTHETIC PEPTIDOGLYCAN TRANSGLYCOSYLASE"/>
    <property type="match status" value="1"/>
</dbReference>
<comment type="function">
    <text evidence="11">Peptidoglycan polymerase that catalyzes glycan chain elongation from lipid-linked precursors.</text>
</comment>
<organism evidence="13 14">
    <name type="scientific">Phaeobacter gallaeciensis</name>
    <dbReference type="NCBI Taxonomy" id="60890"/>
    <lineage>
        <taxon>Bacteria</taxon>
        <taxon>Pseudomonadati</taxon>
        <taxon>Pseudomonadota</taxon>
        <taxon>Alphaproteobacteria</taxon>
        <taxon>Rhodobacterales</taxon>
        <taxon>Roseobacteraceae</taxon>
        <taxon>Phaeobacter</taxon>
    </lineage>
</organism>
<dbReference type="GO" id="GO:0016763">
    <property type="term" value="F:pentosyltransferase activity"/>
    <property type="evidence" value="ECO:0007669"/>
    <property type="project" value="InterPro"/>
</dbReference>
<comment type="similarity">
    <text evidence="11">Belongs to the glycosyltransferase 51 family.</text>
</comment>
<keyword evidence="9 11" id="KW-0472">Membrane</keyword>
<dbReference type="EC" id="2.4.99.28" evidence="11"/>
<evidence type="ECO:0000256" key="4">
    <source>
        <dbReference type="ARBA" id="ARBA00022679"/>
    </source>
</evidence>
<dbReference type="GO" id="GO:0005886">
    <property type="term" value="C:plasma membrane"/>
    <property type="evidence" value="ECO:0007669"/>
    <property type="project" value="UniProtKB-SubCell"/>
</dbReference>
<dbReference type="Pfam" id="PF00912">
    <property type="entry name" value="Transgly"/>
    <property type="match status" value="1"/>
</dbReference>
<evidence type="ECO:0000256" key="7">
    <source>
        <dbReference type="ARBA" id="ARBA00022984"/>
    </source>
</evidence>
<evidence type="ECO:0000256" key="3">
    <source>
        <dbReference type="ARBA" id="ARBA00022676"/>
    </source>
</evidence>
<keyword evidence="1 11" id="KW-1003">Cell membrane</keyword>
<evidence type="ECO:0000256" key="9">
    <source>
        <dbReference type="ARBA" id="ARBA00023136"/>
    </source>
</evidence>
<keyword evidence="8 11" id="KW-1133">Transmembrane helix</keyword>
<protein>
    <recommendedName>
        <fullName evidence="11">Biosynthetic peptidoglycan transglycosylase</fullName>
        <ecNumber evidence="11">2.4.99.28</ecNumber>
    </recommendedName>
    <alternativeName>
        <fullName evidence="11">Glycan polymerase</fullName>
    </alternativeName>
    <alternativeName>
        <fullName evidence="11">Peptidoglycan glycosyltransferase MtgA</fullName>
        <shortName evidence="11">PGT</shortName>
    </alternativeName>
</protein>
<dbReference type="RefSeq" id="WP_113823960.1">
    <property type="nucleotide sequence ID" value="NZ_QOCE01000033.1"/>
</dbReference>